<dbReference type="SUPFAM" id="SSF46767">
    <property type="entry name" value="Methylated DNA-protein cysteine methyltransferase, C-terminal domain"/>
    <property type="match status" value="1"/>
</dbReference>
<proteinExistence type="inferred from homology"/>
<evidence type="ECO:0000256" key="5">
    <source>
        <dbReference type="ARBA" id="ARBA00022679"/>
    </source>
</evidence>
<dbReference type="RefSeq" id="WP_014269055.1">
    <property type="nucleotide sequence ID" value="NC_016633.1"/>
</dbReference>
<evidence type="ECO:0000259" key="11">
    <source>
        <dbReference type="Pfam" id="PF02870"/>
    </source>
</evidence>
<evidence type="ECO:0000256" key="1">
    <source>
        <dbReference type="ARBA" id="ARBA00001286"/>
    </source>
</evidence>
<comment type="similarity">
    <text evidence="2 9">Belongs to the MGMT family.</text>
</comment>
<dbReference type="SUPFAM" id="SSF53155">
    <property type="entry name" value="Methylated DNA-protein cysteine methyltransferase domain"/>
    <property type="match status" value="1"/>
</dbReference>
<dbReference type="InterPro" id="IPR001497">
    <property type="entry name" value="MethylDNA_cys_MeTrfase_AS"/>
</dbReference>
<dbReference type="Proteomes" id="UP000005632">
    <property type="component" value="Chromosome"/>
</dbReference>
<keyword evidence="4 9" id="KW-0489">Methyltransferase</keyword>
<feature type="domain" description="Methylated-DNA-[protein]-cysteine S-methyltransferase DNA binding" evidence="10">
    <location>
        <begin position="76"/>
        <end position="155"/>
    </location>
</feature>
<accession>G8QVH3</accession>
<dbReference type="InterPro" id="IPR014048">
    <property type="entry name" value="MethylDNA_cys_MeTrfase_DNA-bd"/>
</dbReference>
<dbReference type="HOGENOM" id="CLU_000445_52_2_12"/>
<dbReference type="PANTHER" id="PTHR10815:SF5">
    <property type="entry name" value="METHYLATED-DNA--PROTEIN-CYSTEINE METHYLTRANSFERASE"/>
    <property type="match status" value="1"/>
</dbReference>
<dbReference type="GO" id="GO:0003908">
    <property type="term" value="F:methylated-DNA-[protein]-cysteine S-methyltransferase activity"/>
    <property type="evidence" value="ECO:0007669"/>
    <property type="project" value="UniProtKB-UniRule"/>
</dbReference>
<protein>
    <recommendedName>
        <fullName evidence="9">Methylated-DNA--protein-cysteine methyltransferase</fullName>
        <ecNumber evidence="9">2.1.1.63</ecNumber>
    </recommendedName>
    <alternativeName>
        <fullName evidence="9">6-O-methylguanine-DNA methyltransferase</fullName>
        <shortName evidence="9">MGMT</shortName>
    </alternativeName>
    <alternativeName>
        <fullName evidence="9">O-6-methylguanine-DNA-alkyltransferase</fullName>
    </alternativeName>
</protein>
<comment type="miscellaneous">
    <text evidence="9">This enzyme catalyzes only one turnover and therefore is not strictly catalytic. According to one definition, an enzyme is a biocatalyst that acts repeatedly and over many reaction cycles.</text>
</comment>
<dbReference type="CDD" id="cd06445">
    <property type="entry name" value="ATase"/>
    <property type="match status" value="1"/>
</dbReference>
<dbReference type="InterPro" id="IPR036217">
    <property type="entry name" value="MethylDNA_cys_MeTrfase_DNAb"/>
</dbReference>
<evidence type="ECO:0000256" key="2">
    <source>
        <dbReference type="ARBA" id="ARBA00008711"/>
    </source>
</evidence>
<dbReference type="NCBIfam" id="TIGR00589">
    <property type="entry name" value="ogt"/>
    <property type="match status" value="1"/>
</dbReference>
<evidence type="ECO:0000256" key="9">
    <source>
        <dbReference type="HAMAP-Rule" id="MF_00772"/>
    </source>
</evidence>
<evidence type="ECO:0000256" key="3">
    <source>
        <dbReference type="ARBA" id="ARBA00022490"/>
    </source>
</evidence>
<dbReference type="HAMAP" id="MF_00772">
    <property type="entry name" value="OGT"/>
    <property type="match status" value="1"/>
</dbReference>
<dbReference type="FunFam" id="1.10.10.10:FF:000214">
    <property type="entry name" value="Methylated-DNA--protein-cysteine methyltransferase"/>
    <property type="match status" value="1"/>
</dbReference>
<dbReference type="STRING" id="158190.SpiGrapes_0348"/>
<dbReference type="InterPro" id="IPR036631">
    <property type="entry name" value="MGMT_N_sf"/>
</dbReference>
<organism evidence="12 13">
    <name type="scientific">Sphaerochaeta pleomorpha (strain ATCC BAA-1885 / DSM 22778 / Grapes)</name>
    <dbReference type="NCBI Taxonomy" id="158190"/>
    <lineage>
        <taxon>Bacteria</taxon>
        <taxon>Pseudomonadati</taxon>
        <taxon>Spirochaetota</taxon>
        <taxon>Spirochaetia</taxon>
        <taxon>Spirochaetales</taxon>
        <taxon>Sphaerochaetaceae</taxon>
        <taxon>Sphaerochaeta</taxon>
    </lineage>
</organism>
<dbReference type="PROSITE" id="PS00374">
    <property type="entry name" value="MGMT"/>
    <property type="match status" value="1"/>
</dbReference>
<dbReference type="KEGG" id="sgp:SpiGrapes_0348"/>
<dbReference type="eggNOG" id="COG0350">
    <property type="taxonomic scope" value="Bacteria"/>
</dbReference>
<comment type="function">
    <text evidence="9">Involved in the cellular defense against the biological effects of O6-methylguanine (O6-MeG) and O4-methylthymine (O4-MeT) in DNA. Repairs the methylated nucleobase in DNA by stoichiometrically transferring the methyl group to a cysteine residue in the enzyme. This is a suicide reaction: the enzyme is irreversibly inactivated.</text>
</comment>
<dbReference type="GO" id="GO:0006307">
    <property type="term" value="P:DNA alkylation repair"/>
    <property type="evidence" value="ECO:0007669"/>
    <property type="project" value="UniProtKB-UniRule"/>
</dbReference>
<feature type="active site" description="Nucleophile; methyl group acceptor" evidence="9">
    <location>
        <position position="127"/>
    </location>
</feature>
<evidence type="ECO:0000313" key="13">
    <source>
        <dbReference type="Proteomes" id="UP000005632"/>
    </source>
</evidence>
<keyword evidence="5 9" id="KW-0808">Transferase</keyword>
<keyword evidence="3 9" id="KW-0963">Cytoplasm</keyword>
<dbReference type="Gene3D" id="3.30.160.70">
    <property type="entry name" value="Methylated DNA-protein cysteine methyltransferase domain"/>
    <property type="match status" value="1"/>
</dbReference>
<evidence type="ECO:0000259" key="10">
    <source>
        <dbReference type="Pfam" id="PF01035"/>
    </source>
</evidence>
<comment type="catalytic activity">
    <reaction evidence="8 9">
        <text>a 6-O-methyl-2'-deoxyguanosine in DNA + L-cysteinyl-[protein] = S-methyl-L-cysteinyl-[protein] + a 2'-deoxyguanosine in DNA</text>
        <dbReference type="Rhea" id="RHEA:24000"/>
        <dbReference type="Rhea" id="RHEA-COMP:10131"/>
        <dbReference type="Rhea" id="RHEA-COMP:10132"/>
        <dbReference type="Rhea" id="RHEA-COMP:11367"/>
        <dbReference type="Rhea" id="RHEA-COMP:11368"/>
        <dbReference type="ChEBI" id="CHEBI:29950"/>
        <dbReference type="ChEBI" id="CHEBI:82612"/>
        <dbReference type="ChEBI" id="CHEBI:85445"/>
        <dbReference type="ChEBI" id="CHEBI:85448"/>
        <dbReference type="EC" id="2.1.1.63"/>
    </reaction>
</comment>
<evidence type="ECO:0000256" key="4">
    <source>
        <dbReference type="ARBA" id="ARBA00022603"/>
    </source>
</evidence>
<evidence type="ECO:0000313" key="12">
    <source>
        <dbReference type="EMBL" id="AEV28206.1"/>
    </source>
</evidence>
<dbReference type="Pfam" id="PF02870">
    <property type="entry name" value="Methyltransf_1N"/>
    <property type="match status" value="1"/>
</dbReference>
<feature type="domain" description="Methylguanine DNA methyltransferase ribonuclease-like" evidence="11">
    <location>
        <begin position="11"/>
        <end position="71"/>
    </location>
</feature>
<keyword evidence="7 9" id="KW-0234">DNA repair</keyword>
<name>G8QVH3_SPHPG</name>
<evidence type="ECO:0000256" key="8">
    <source>
        <dbReference type="ARBA" id="ARBA00049348"/>
    </source>
</evidence>
<dbReference type="InterPro" id="IPR036388">
    <property type="entry name" value="WH-like_DNA-bd_sf"/>
</dbReference>
<dbReference type="AlphaFoldDB" id="G8QVH3"/>
<dbReference type="EC" id="2.1.1.63" evidence="9"/>
<dbReference type="InterPro" id="IPR008332">
    <property type="entry name" value="MethylG_MeTrfase_N"/>
</dbReference>
<dbReference type="PANTHER" id="PTHR10815">
    <property type="entry name" value="METHYLATED-DNA--PROTEIN-CYSTEINE METHYLTRANSFERASE"/>
    <property type="match status" value="1"/>
</dbReference>
<dbReference type="GO" id="GO:0032259">
    <property type="term" value="P:methylation"/>
    <property type="evidence" value="ECO:0007669"/>
    <property type="project" value="UniProtKB-KW"/>
</dbReference>
<dbReference type="OrthoDB" id="9802228at2"/>
<dbReference type="Gene3D" id="1.10.10.10">
    <property type="entry name" value="Winged helix-like DNA-binding domain superfamily/Winged helix DNA-binding domain"/>
    <property type="match status" value="1"/>
</dbReference>
<evidence type="ECO:0000256" key="6">
    <source>
        <dbReference type="ARBA" id="ARBA00022763"/>
    </source>
</evidence>
<comment type="subcellular location">
    <subcellularLocation>
        <location evidence="9">Cytoplasm</location>
    </subcellularLocation>
</comment>
<evidence type="ECO:0000256" key="7">
    <source>
        <dbReference type="ARBA" id="ARBA00023204"/>
    </source>
</evidence>
<dbReference type="Pfam" id="PF01035">
    <property type="entry name" value="DNA_binding_1"/>
    <property type="match status" value="1"/>
</dbReference>
<dbReference type="EMBL" id="CP003155">
    <property type="protein sequence ID" value="AEV28206.1"/>
    <property type="molecule type" value="Genomic_DNA"/>
</dbReference>
<sequence length="158" mass="17916">MRETGENPLFAAYYRSPFGLISILSDSEAIRALSFGYLPGDEQEKPVLHDAIIQLQEYFAGKRKVFTLPLRTKGTPFQESVWYQLQQIPYGETRSYADIAFEIDNPKAFRAVGMANNRNPIGIIIPCHRVIGKNGALVGYAGGLQYKQKLLELERLYR</sequence>
<gene>
    <name evidence="12" type="ordered locus">SpiGrapes_0348</name>
</gene>
<keyword evidence="13" id="KW-1185">Reference proteome</keyword>
<reference evidence="12 13" key="1">
    <citation type="submission" date="2011-11" db="EMBL/GenBank/DDBJ databases">
        <title>Complete sequence of Spirochaeta sp. grapes.</title>
        <authorList>
            <consortium name="US DOE Joint Genome Institute"/>
            <person name="Lucas S."/>
            <person name="Han J."/>
            <person name="Lapidus A."/>
            <person name="Cheng J.-F."/>
            <person name="Goodwin L."/>
            <person name="Pitluck S."/>
            <person name="Peters L."/>
            <person name="Ovchinnikova G."/>
            <person name="Munk A.C."/>
            <person name="Detter J.C."/>
            <person name="Han C."/>
            <person name="Tapia R."/>
            <person name="Land M."/>
            <person name="Hauser L."/>
            <person name="Kyrpides N."/>
            <person name="Ivanova N."/>
            <person name="Pagani I."/>
            <person name="Ritalahtilisa K."/>
            <person name="Loeffler F."/>
            <person name="Woyke T."/>
        </authorList>
    </citation>
    <scope>NUCLEOTIDE SEQUENCE [LARGE SCALE GENOMIC DNA]</scope>
    <source>
        <strain evidence="13">ATCC BAA-1885 / DSM 22778 / Grapes</strain>
    </source>
</reference>
<dbReference type="GO" id="GO:0005737">
    <property type="term" value="C:cytoplasm"/>
    <property type="evidence" value="ECO:0007669"/>
    <property type="project" value="UniProtKB-SubCell"/>
</dbReference>
<keyword evidence="6 9" id="KW-0227">DNA damage</keyword>
<dbReference type="InterPro" id="IPR023546">
    <property type="entry name" value="MGMT"/>
</dbReference>
<comment type="catalytic activity">
    <reaction evidence="1 9">
        <text>a 4-O-methyl-thymidine in DNA + L-cysteinyl-[protein] = a thymidine in DNA + S-methyl-L-cysteinyl-[protein]</text>
        <dbReference type="Rhea" id="RHEA:53428"/>
        <dbReference type="Rhea" id="RHEA-COMP:10131"/>
        <dbReference type="Rhea" id="RHEA-COMP:10132"/>
        <dbReference type="Rhea" id="RHEA-COMP:13555"/>
        <dbReference type="Rhea" id="RHEA-COMP:13556"/>
        <dbReference type="ChEBI" id="CHEBI:29950"/>
        <dbReference type="ChEBI" id="CHEBI:82612"/>
        <dbReference type="ChEBI" id="CHEBI:137386"/>
        <dbReference type="ChEBI" id="CHEBI:137387"/>
        <dbReference type="EC" id="2.1.1.63"/>
    </reaction>
</comment>